<dbReference type="Proteomes" id="UP001054252">
    <property type="component" value="Unassembled WGS sequence"/>
</dbReference>
<dbReference type="Gene3D" id="3.40.50.720">
    <property type="entry name" value="NAD(P)-binding Rossmann-like Domain"/>
    <property type="match status" value="1"/>
</dbReference>
<comment type="caution">
    <text evidence="5">The sequence shown here is derived from an EMBL/GenBank/DDBJ whole genome shotgun (WGS) entry which is preliminary data.</text>
</comment>
<evidence type="ECO:0000313" key="6">
    <source>
        <dbReference type="Proteomes" id="UP001054252"/>
    </source>
</evidence>
<accession>A0AAV5KXF6</accession>
<evidence type="ECO:0000256" key="4">
    <source>
        <dbReference type="RuleBase" id="RU000363"/>
    </source>
</evidence>
<dbReference type="Pfam" id="PF00106">
    <property type="entry name" value="adh_short"/>
    <property type="match status" value="1"/>
</dbReference>
<evidence type="ECO:0000256" key="2">
    <source>
        <dbReference type="ARBA" id="ARBA00022857"/>
    </source>
</evidence>
<dbReference type="PANTHER" id="PTHR43490">
    <property type="entry name" value="(+)-NEOMENTHOL DEHYDROGENASE"/>
    <property type="match status" value="1"/>
</dbReference>
<keyword evidence="3" id="KW-0560">Oxidoreductase</keyword>
<dbReference type="CDD" id="cd05324">
    <property type="entry name" value="carb_red_PTCR-like_SDR_c"/>
    <property type="match status" value="1"/>
</dbReference>
<protein>
    <submittedName>
        <fullName evidence="5">Uncharacterized protein</fullName>
    </submittedName>
</protein>
<dbReference type="EMBL" id="BPVZ01000082">
    <property type="protein sequence ID" value="GKV29264.1"/>
    <property type="molecule type" value="Genomic_DNA"/>
</dbReference>
<dbReference type="InterPro" id="IPR036291">
    <property type="entry name" value="NAD(P)-bd_dom_sf"/>
</dbReference>
<dbReference type="GO" id="GO:0016020">
    <property type="term" value="C:membrane"/>
    <property type="evidence" value="ECO:0007669"/>
    <property type="project" value="TreeGrafter"/>
</dbReference>
<keyword evidence="6" id="KW-1185">Reference proteome</keyword>
<dbReference type="PANTHER" id="PTHR43490:SF60">
    <property type="entry name" value="NAD(P)-BINDING ROSSMANN-FOLD SUPERFAMILY PROTEIN"/>
    <property type="match status" value="1"/>
</dbReference>
<evidence type="ECO:0000313" key="5">
    <source>
        <dbReference type="EMBL" id="GKV29264.1"/>
    </source>
</evidence>
<dbReference type="InterPro" id="IPR045313">
    <property type="entry name" value="CBR1-like"/>
</dbReference>
<keyword evidence="2" id="KW-0521">NADP</keyword>
<dbReference type="GO" id="GO:0016616">
    <property type="term" value="F:oxidoreductase activity, acting on the CH-OH group of donors, NAD or NADP as acceptor"/>
    <property type="evidence" value="ECO:0007669"/>
    <property type="project" value="InterPro"/>
</dbReference>
<name>A0AAV5KXF6_9ROSI</name>
<proteinExistence type="inferred from homology"/>
<organism evidence="5 6">
    <name type="scientific">Rubroshorea leprosula</name>
    <dbReference type="NCBI Taxonomy" id="152421"/>
    <lineage>
        <taxon>Eukaryota</taxon>
        <taxon>Viridiplantae</taxon>
        <taxon>Streptophyta</taxon>
        <taxon>Embryophyta</taxon>
        <taxon>Tracheophyta</taxon>
        <taxon>Spermatophyta</taxon>
        <taxon>Magnoliopsida</taxon>
        <taxon>eudicotyledons</taxon>
        <taxon>Gunneridae</taxon>
        <taxon>Pentapetalae</taxon>
        <taxon>rosids</taxon>
        <taxon>malvids</taxon>
        <taxon>Malvales</taxon>
        <taxon>Dipterocarpaceae</taxon>
        <taxon>Rubroshorea</taxon>
    </lineage>
</organism>
<evidence type="ECO:0000256" key="3">
    <source>
        <dbReference type="ARBA" id="ARBA00023002"/>
    </source>
</evidence>
<gene>
    <name evidence="5" type="ORF">SLEP1_g38202</name>
</gene>
<evidence type="ECO:0000256" key="1">
    <source>
        <dbReference type="ARBA" id="ARBA00006484"/>
    </source>
</evidence>
<dbReference type="PRINTS" id="PR00081">
    <property type="entry name" value="GDHRDH"/>
</dbReference>
<comment type="similarity">
    <text evidence="1 4">Belongs to the short-chain dehydrogenases/reductases (SDR) family.</text>
</comment>
<dbReference type="AlphaFoldDB" id="A0AAV5KXF6"/>
<dbReference type="Pfam" id="PF13561">
    <property type="entry name" value="adh_short_C2"/>
    <property type="match status" value="1"/>
</dbReference>
<dbReference type="PRINTS" id="PR00080">
    <property type="entry name" value="SDRFAMILY"/>
</dbReference>
<dbReference type="SUPFAM" id="SSF51735">
    <property type="entry name" value="NAD(P)-binding Rossmann-fold domains"/>
    <property type="match status" value="1"/>
</dbReference>
<reference evidence="5 6" key="1">
    <citation type="journal article" date="2021" name="Commun. Biol.">
        <title>The genome of Shorea leprosula (Dipterocarpaceae) highlights the ecological relevance of drought in aseasonal tropical rainforests.</title>
        <authorList>
            <person name="Ng K.K.S."/>
            <person name="Kobayashi M.J."/>
            <person name="Fawcett J.A."/>
            <person name="Hatakeyama M."/>
            <person name="Paape T."/>
            <person name="Ng C.H."/>
            <person name="Ang C.C."/>
            <person name="Tnah L.H."/>
            <person name="Lee C.T."/>
            <person name="Nishiyama T."/>
            <person name="Sese J."/>
            <person name="O'Brien M.J."/>
            <person name="Copetti D."/>
            <person name="Mohd Noor M.I."/>
            <person name="Ong R.C."/>
            <person name="Putra M."/>
            <person name="Sireger I.Z."/>
            <person name="Indrioko S."/>
            <person name="Kosugi Y."/>
            <person name="Izuno A."/>
            <person name="Isagi Y."/>
            <person name="Lee S.L."/>
            <person name="Shimizu K.K."/>
        </authorList>
    </citation>
    <scope>NUCLEOTIDE SEQUENCE [LARGE SCALE GENOMIC DNA]</scope>
    <source>
        <strain evidence="5">214</strain>
    </source>
</reference>
<dbReference type="FunFam" id="3.40.50.720:FF:000387">
    <property type="entry name" value="NAD(P)-binding Rossmann-fold superfamily protein"/>
    <property type="match status" value="1"/>
</dbReference>
<sequence length="390" mass="42883">MEPTIDLSFSTTSPLSSSTGWWNKDTVAVVTGANKGIGFALVKRFAEVGLTVVLTARDRERGERAVESLKEKGLHGVRFFPLDVSQPDSIKTFVSWFETQFGVLDILVNNAAVSFNDINQNSVEHAETVIKTNFFGSKILTESLLPFFRLSPSISRILNISSRLGSINKMRNPNIKSILQSKKLSVEQIEWVVNCFLEDVRGGTWESRGWPQVWTDYAVSKLALNAYARVLAGRYEGRGLSVNCFCPGFTQTAMTGGRGTHTADDAAQVGVRLALLPPEELPTGKFYIGEQSSKHYNQAISRVLEGFTVDLISLFNNTSLQFSACKMAGYNSLAPKTKNLIIAGGLSAFVFGVYFYTMKAVGGTDELQVAIDKFEEQKKQEAQANMAPKA</sequence>
<dbReference type="InterPro" id="IPR002347">
    <property type="entry name" value="SDR_fam"/>
</dbReference>